<dbReference type="PIRSF" id="PIRSF000137">
    <property type="entry name" value="Alcohol_oxidase"/>
    <property type="match status" value="1"/>
</dbReference>
<evidence type="ECO:0000313" key="7">
    <source>
        <dbReference type="EMBL" id="MBP2188920.1"/>
    </source>
</evidence>
<dbReference type="SUPFAM" id="SSF51905">
    <property type="entry name" value="FAD/NAD(P)-binding domain"/>
    <property type="match status" value="1"/>
</dbReference>
<dbReference type="PANTHER" id="PTHR11552">
    <property type="entry name" value="GLUCOSE-METHANOL-CHOLINE GMC OXIDOREDUCTASE"/>
    <property type="match status" value="1"/>
</dbReference>
<protein>
    <submittedName>
        <fullName evidence="7">Dehydrogenase (TIGR03970 family)</fullName>
    </submittedName>
</protein>
<evidence type="ECO:0000256" key="4">
    <source>
        <dbReference type="ARBA" id="ARBA00022827"/>
    </source>
</evidence>
<evidence type="ECO:0000256" key="1">
    <source>
        <dbReference type="ARBA" id="ARBA00001974"/>
    </source>
</evidence>
<keyword evidence="3 5" id="KW-0285">Flavoprotein</keyword>
<proteinExistence type="inferred from homology"/>
<keyword evidence="8" id="KW-1185">Reference proteome</keyword>
<dbReference type="Pfam" id="PF00732">
    <property type="entry name" value="GMC_oxred_N"/>
    <property type="match status" value="1"/>
</dbReference>
<dbReference type="InterPro" id="IPR023978">
    <property type="entry name" value="GMC_oxidoreductase_bact"/>
</dbReference>
<dbReference type="InterPro" id="IPR012132">
    <property type="entry name" value="GMC_OxRdtase"/>
</dbReference>
<dbReference type="SUPFAM" id="SSF54373">
    <property type="entry name" value="FAD-linked reductases, C-terminal domain"/>
    <property type="match status" value="1"/>
</dbReference>
<dbReference type="PROSITE" id="PS00623">
    <property type="entry name" value="GMC_OXRED_1"/>
    <property type="match status" value="1"/>
</dbReference>
<evidence type="ECO:0000256" key="3">
    <source>
        <dbReference type="ARBA" id="ARBA00022630"/>
    </source>
</evidence>
<sequence>MIDAGAGAGTVIVGGGTAGCVLAARLSADPDHIVCLLEAGPMWSAAAELPADLRLAGRMPIGPASPWVWRYPVRLADGPVAGNIVRGRVLGGSGAINGGYFVRALATDFAAWGRQCPEWTFDAVLPGFQQIERDLDYGAFPGHGDRGPIPVRRAVDPVPVSVEFATAAVAAGFPEIPDLNALPAAVPETGVGPVPCNVEAGMRAGSATEYLLPALARPNLTVLGSTMVTRIRFRGARVVGVDYVRDGRAGTVTAERVVLSAGAVESAALLLRSGIGPPEQLRALGIPVLRAAPVGAWFTDHPEVGIEYRGVAAPASDTVALEYVLALDDVEIRPYAVGFGPDPSTRRVGVALMRPHSAGELRLVSADPAVPPDIEYRYLAAEYDRERLRTAVGVVMEVLRGIPATEVPETRPDNSWLRANLGTSQHLSGTCPMGPASAESAVVDQWGRVHGLSGLTVADLSVVPVPLSRGPQATVLMIAERVAEHLLERM</sequence>
<comment type="cofactor">
    <cofactor evidence="1">
        <name>FAD</name>
        <dbReference type="ChEBI" id="CHEBI:57692"/>
    </cofactor>
</comment>
<dbReference type="Gene3D" id="3.50.50.60">
    <property type="entry name" value="FAD/NAD(P)-binding domain"/>
    <property type="match status" value="1"/>
</dbReference>
<comment type="similarity">
    <text evidence="2 5">Belongs to the GMC oxidoreductase family.</text>
</comment>
<dbReference type="InterPro" id="IPR036188">
    <property type="entry name" value="FAD/NAD-bd_sf"/>
</dbReference>
<evidence type="ECO:0000256" key="5">
    <source>
        <dbReference type="RuleBase" id="RU003968"/>
    </source>
</evidence>
<dbReference type="EMBL" id="JAGGMR010000001">
    <property type="protein sequence ID" value="MBP2188920.1"/>
    <property type="molecule type" value="Genomic_DNA"/>
</dbReference>
<name>A0ABS4QB43_9NOCA</name>
<accession>A0ABS4QB43</accession>
<dbReference type="PANTHER" id="PTHR11552:SF147">
    <property type="entry name" value="CHOLINE DEHYDROGENASE, MITOCHONDRIAL"/>
    <property type="match status" value="1"/>
</dbReference>
<dbReference type="Pfam" id="PF05199">
    <property type="entry name" value="GMC_oxred_C"/>
    <property type="match status" value="1"/>
</dbReference>
<dbReference type="InterPro" id="IPR007867">
    <property type="entry name" value="GMC_OxRtase_C"/>
</dbReference>
<dbReference type="InterPro" id="IPR000172">
    <property type="entry name" value="GMC_OxRdtase_N"/>
</dbReference>
<feature type="domain" description="Glucose-methanol-choline oxidoreductase N-terminal" evidence="6">
    <location>
        <begin position="87"/>
        <end position="110"/>
    </location>
</feature>
<dbReference type="RefSeq" id="WP_209886813.1">
    <property type="nucleotide sequence ID" value="NZ_JAGGMR010000001.1"/>
</dbReference>
<evidence type="ECO:0000313" key="8">
    <source>
        <dbReference type="Proteomes" id="UP001519325"/>
    </source>
</evidence>
<organism evidence="7 8">
    <name type="scientific">Nocardia goodfellowii</name>
    <dbReference type="NCBI Taxonomy" id="882446"/>
    <lineage>
        <taxon>Bacteria</taxon>
        <taxon>Bacillati</taxon>
        <taxon>Actinomycetota</taxon>
        <taxon>Actinomycetes</taxon>
        <taxon>Mycobacteriales</taxon>
        <taxon>Nocardiaceae</taxon>
        <taxon>Nocardia</taxon>
    </lineage>
</organism>
<comment type="caution">
    <text evidence="7">The sequence shown here is derived from an EMBL/GenBank/DDBJ whole genome shotgun (WGS) entry which is preliminary data.</text>
</comment>
<keyword evidence="4 5" id="KW-0274">FAD</keyword>
<dbReference type="Gene3D" id="3.30.410.40">
    <property type="match status" value="1"/>
</dbReference>
<gene>
    <name evidence="7" type="ORF">BJ987_001821</name>
</gene>
<dbReference type="NCBIfam" id="TIGR03970">
    <property type="entry name" value="Rv0697"/>
    <property type="match status" value="1"/>
</dbReference>
<dbReference type="Proteomes" id="UP001519325">
    <property type="component" value="Unassembled WGS sequence"/>
</dbReference>
<evidence type="ECO:0000259" key="6">
    <source>
        <dbReference type="PROSITE" id="PS00623"/>
    </source>
</evidence>
<evidence type="ECO:0000256" key="2">
    <source>
        <dbReference type="ARBA" id="ARBA00010790"/>
    </source>
</evidence>
<reference evidence="7 8" key="1">
    <citation type="submission" date="2021-03" db="EMBL/GenBank/DDBJ databases">
        <title>Sequencing the genomes of 1000 actinobacteria strains.</title>
        <authorList>
            <person name="Klenk H.-P."/>
        </authorList>
    </citation>
    <scope>NUCLEOTIDE SEQUENCE [LARGE SCALE GENOMIC DNA]</scope>
    <source>
        <strain evidence="7 8">DSM 45516</strain>
    </source>
</reference>